<name>A0A5M6CV32_9BACT</name>
<proteinExistence type="predicted"/>
<keyword evidence="3" id="KW-0347">Helicase</keyword>
<dbReference type="CDD" id="cd18793">
    <property type="entry name" value="SF2_C_SNF"/>
    <property type="match status" value="1"/>
</dbReference>
<dbReference type="CDD" id="cd06554">
    <property type="entry name" value="ASCH_ASC-1_like"/>
    <property type="match status" value="1"/>
</dbReference>
<evidence type="ECO:0000256" key="2">
    <source>
        <dbReference type="ARBA" id="ARBA00022801"/>
    </source>
</evidence>
<evidence type="ECO:0000256" key="1">
    <source>
        <dbReference type="ARBA" id="ARBA00022741"/>
    </source>
</evidence>
<dbReference type="PROSITE" id="PS51194">
    <property type="entry name" value="HELICASE_CTER"/>
    <property type="match status" value="1"/>
</dbReference>
<dbReference type="InterPro" id="IPR038718">
    <property type="entry name" value="SNF2-like_sf"/>
</dbReference>
<dbReference type="SMART" id="SM00487">
    <property type="entry name" value="DEXDc"/>
    <property type="match status" value="1"/>
</dbReference>
<dbReference type="Pfam" id="PF00176">
    <property type="entry name" value="SNF2-rel_dom"/>
    <property type="match status" value="1"/>
</dbReference>
<dbReference type="InterPro" id="IPR015947">
    <property type="entry name" value="PUA-like_sf"/>
</dbReference>
<dbReference type="InterPro" id="IPR049730">
    <property type="entry name" value="SNF2/RAD54-like_C"/>
</dbReference>
<keyword evidence="5" id="KW-0175">Coiled coil</keyword>
<reference evidence="8 9" key="1">
    <citation type="submission" date="2019-08" db="EMBL/GenBank/DDBJ databases">
        <authorList>
            <person name="Dhanesh K."/>
            <person name="Kumar G."/>
            <person name="Sasikala C."/>
            <person name="Venkata Ramana C."/>
        </authorList>
    </citation>
    <scope>NUCLEOTIDE SEQUENCE [LARGE SCALE GENOMIC DNA]</scope>
    <source>
        <strain evidence="8 9">JC645</strain>
    </source>
</reference>
<organism evidence="8 9">
    <name type="scientific">Roseiconus nitratireducens</name>
    <dbReference type="NCBI Taxonomy" id="2605748"/>
    <lineage>
        <taxon>Bacteria</taxon>
        <taxon>Pseudomonadati</taxon>
        <taxon>Planctomycetota</taxon>
        <taxon>Planctomycetia</taxon>
        <taxon>Pirellulales</taxon>
        <taxon>Pirellulaceae</taxon>
        <taxon>Roseiconus</taxon>
    </lineage>
</organism>
<feature type="coiled-coil region" evidence="5">
    <location>
        <begin position="1016"/>
        <end position="1043"/>
    </location>
</feature>
<dbReference type="Pfam" id="PF00271">
    <property type="entry name" value="Helicase_C"/>
    <property type="match status" value="1"/>
</dbReference>
<sequence length="1106" mass="125062">MGQSMEHERYKALSIRQPWAELILRGDKCVEYRSQATKIRGTIYIYAAQGRPDVSDAEVQDAVGQPWEQLDKGVIVGTVDVVGCDETESGFEWRLANPKRLETPLKPDNQPQPVWFNPFDSVSLDGDTEAGNLADEPMNASTGHVSSPMLQMGGTLSGDCCTAYHAKLFAHELLRRSPSDSVERFTAALMDSQVDLNPHQVDAALFAFRSPLSHGAILADEVGLGKTIEAGIVLSQKWAEGKRKILIVLPSSLRKQWHQELYDKFYLPSQILESASFNKAQKQGKRNPFDTNEIVLCSYPFARNKAKYLEAIKWDVVVIDEAHRLRNVYKTGNKIARQLRSALSHAPKLLLTATPLQNSLLELYGLVSFIDEHTFGDLKSFRAQFARLTPGDSFDDLKERLSLVCKRTLRRQVLEYIRYTQRKAHTQEFVPSAEEQRLYDLVSDYLQRDGLNALPSSQRALMTLVLRKLLASSTFAIAGALESLTNKLRRSLQENASQKKPPEEIEEDFDAYDELSDELSADEDDTPEPLTPEQRAAIESEIEELTEFSQLALQISENAKGMALLGGLEIGFRMAKERGGAEKAIIFTESRRTQNYLLRLLSENGYADRIVLFNGSNTDPKSREIYAAWKERHAGTDKVTGSRTADTRAALVDYFRDSAQIMIATEAAAEGINLQFCSLVVNYDLPWNPQRIEQRIGRCHRYGQQHDVVVVNFLNKNNAADQRVYELLAEKFQLFDGVFGASDEVLGSIESGVDFEKRIAEIYQTCRTSDQIQTSFDELQRELADKIDVSMKDTRTKLLENFDAEVAEKLRVYKEDSAASLNRFESLLWDTTRFVLDGKATFDSSSLSFWLDQTPVESAPSGRYTLPRRDDFGHHYRLQHPLAQHVLSVASELATDGCELRFDYSSTARNIASLVPLVGSEGVLAIRRLTITSLDSEDHFLFAGLTGDGTELTAEQVRRLFSLPASVVAADAIDASQVNASLDRAKSVILGEVSERNADFFEEEIEKLNRWASDRRATLKNKLKDYDSEIAELKKQARTARNLPEKLAMQKKIRSLDKKRDEAWKEYDEAARDIERQKDTLIDRVEQRLEQELHEETLFTIRWKLI</sequence>
<dbReference type="GO" id="GO:0016787">
    <property type="term" value="F:hydrolase activity"/>
    <property type="evidence" value="ECO:0007669"/>
    <property type="project" value="UniProtKB-KW"/>
</dbReference>
<evidence type="ECO:0000259" key="6">
    <source>
        <dbReference type="PROSITE" id="PS51192"/>
    </source>
</evidence>
<dbReference type="EMBL" id="VWOX01000025">
    <property type="protein sequence ID" value="KAA5538806.1"/>
    <property type="molecule type" value="Genomic_DNA"/>
</dbReference>
<feature type="domain" description="Helicase C-terminal" evidence="7">
    <location>
        <begin position="567"/>
        <end position="780"/>
    </location>
</feature>
<dbReference type="InterPro" id="IPR014001">
    <property type="entry name" value="Helicase_ATP-bd"/>
</dbReference>
<keyword evidence="9" id="KW-1185">Reference proteome</keyword>
<dbReference type="GO" id="GO:0005524">
    <property type="term" value="F:ATP binding"/>
    <property type="evidence" value="ECO:0007669"/>
    <property type="project" value="UniProtKB-KW"/>
</dbReference>
<dbReference type="CDD" id="cd18011">
    <property type="entry name" value="DEXDc_RapA"/>
    <property type="match status" value="1"/>
</dbReference>
<feature type="domain" description="Helicase ATP-binding" evidence="6">
    <location>
        <begin position="207"/>
        <end position="373"/>
    </location>
</feature>
<dbReference type="SUPFAM" id="SSF52540">
    <property type="entry name" value="P-loop containing nucleoside triphosphate hydrolases"/>
    <property type="match status" value="2"/>
</dbReference>
<dbReference type="InterPro" id="IPR027417">
    <property type="entry name" value="P-loop_NTPase"/>
</dbReference>
<keyword evidence="4" id="KW-0067">ATP-binding</keyword>
<evidence type="ECO:0000313" key="9">
    <source>
        <dbReference type="Proteomes" id="UP000324479"/>
    </source>
</evidence>
<evidence type="ECO:0000256" key="4">
    <source>
        <dbReference type="ARBA" id="ARBA00022840"/>
    </source>
</evidence>
<evidence type="ECO:0000313" key="8">
    <source>
        <dbReference type="EMBL" id="KAA5538806.1"/>
    </source>
</evidence>
<dbReference type="Gene3D" id="3.40.50.300">
    <property type="entry name" value="P-loop containing nucleotide triphosphate hydrolases"/>
    <property type="match status" value="1"/>
</dbReference>
<dbReference type="PANTHER" id="PTHR10799">
    <property type="entry name" value="SNF2/RAD54 HELICASE FAMILY"/>
    <property type="match status" value="1"/>
</dbReference>
<gene>
    <name evidence="8" type="ORF">FYK55_26320</name>
</gene>
<evidence type="ECO:0000259" key="7">
    <source>
        <dbReference type="PROSITE" id="PS51194"/>
    </source>
</evidence>
<dbReference type="AlphaFoldDB" id="A0A5M6CV32"/>
<dbReference type="SUPFAM" id="SSF88697">
    <property type="entry name" value="PUA domain-like"/>
    <property type="match status" value="1"/>
</dbReference>
<dbReference type="PROSITE" id="PS51192">
    <property type="entry name" value="HELICASE_ATP_BIND_1"/>
    <property type="match status" value="1"/>
</dbReference>
<dbReference type="Pfam" id="PF04266">
    <property type="entry name" value="ASCH"/>
    <property type="match status" value="1"/>
</dbReference>
<keyword evidence="1" id="KW-0547">Nucleotide-binding</keyword>
<keyword evidence="2" id="KW-0378">Hydrolase</keyword>
<dbReference type="Proteomes" id="UP000324479">
    <property type="component" value="Unassembled WGS sequence"/>
</dbReference>
<dbReference type="Gene3D" id="2.30.130.30">
    <property type="entry name" value="Hypothetical protein"/>
    <property type="match status" value="1"/>
</dbReference>
<accession>A0A5M6CV32</accession>
<evidence type="ECO:0000256" key="3">
    <source>
        <dbReference type="ARBA" id="ARBA00022806"/>
    </source>
</evidence>
<evidence type="ECO:0000256" key="5">
    <source>
        <dbReference type="SAM" id="Coils"/>
    </source>
</evidence>
<dbReference type="Gene3D" id="3.40.50.10810">
    <property type="entry name" value="Tandem AAA-ATPase domain"/>
    <property type="match status" value="1"/>
</dbReference>
<dbReference type="InterPro" id="IPR057342">
    <property type="entry name" value="DEXDc_RapA"/>
</dbReference>
<protein>
    <submittedName>
        <fullName evidence="8">ASCH domain-containing protein</fullName>
    </submittedName>
</protein>
<dbReference type="InterPro" id="IPR000330">
    <property type="entry name" value="SNF2_N"/>
</dbReference>
<comment type="caution">
    <text evidence="8">The sequence shown here is derived from an EMBL/GenBank/DDBJ whole genome shotgun (WGS) entry which is preliminary data.</text>
</comment>
<dbReference type="RefSeq" id="WP_161604766.1">
    <property type="nucleotide sequence ID" value="NZ_VWOX01000025.1"/>
</dbReference>
<dbReference type="GO" id="GO:0004386">
    <property type="term" value="F:helicase activity"/>
    <property type="evidence" value="ECO:0007669"/>
    <property type="project" value="UniProtKB-KW"/>
</dbReference>
<dbReference type="SMART" id="SM00490">
    <property type="entry name" value="HELICc"/>
    <property type="match status" value="1"/>
</dbReference>
<dbReference type="InterPro" id="IPR001650">
    <property type="entry name" value="Helicase_C-like"/>
</dbReference>
<dbReference type="InterPro" id="IPR007374">
    <property type="entry name" value="ASCH_domain"/>
</dbReference>